<dbReference type="Pfam" id="PF03562">
    <property type="entry name" value="MltA"/>
    <property type="match status" value="1"/>
</dbReference>
<dbReference type="SUPFAM" id="SSF50685">
    <property type="entry name" value="Barwin-like endoglucanases"/>
    <property type="match status" value="1"/>
</dbReference>
<evidence type="ECO:0000256" key="2">
    <source>
        <dbReference type="ARBA" id="ARBA00012587"/>
    </source>
</evidence>
<dbReference type="InterPro" id="IPR010611">
    <property type="entry name" value="3D_dom"/>
</dbReference>
<dbReference type="CDD" id="cd14485">
    <property type="entry name" value="mltA_like_LT_A"/>
    <property type="match status" value="1"/>
</dbReference>
<dbReference type="InterPro" id="IPR005300">
    <property type="entry name" value="MltA_B"/>
</dbReference>
<keyword evidence="4" id="KW-0961">Cell wall biogenesis/degradation</keyword>
<evidence type="ECO:0000256" key="4">
    <source>
        <dbReference type="ARBA" id="ARBA00023316"/>
    </source>
</evidence>
<dbReference type="GO" id="GO:0009254">
    <property type="term" value="P:peptidoglycan turnover"/>
    <property type="evidence" value="ECO:0007669"/>
    <property type="project" value="InterPro"/>
</dbReference>
<comment type="catalytic activity">
    <reaction evidence="1">
        <text>Exolytic cleavage of the (1-&gt;4)-beta-glycosidic linkage between N-acetylmuramic acid (MurNAc) and N-acetylglucosamine (GlcNAc) residues in peptidoglycan, from either the reducing or the non-reducing ends of the peptidoglycan chains, with concomitant formation of a 1,6-anhydrobond in the MurNAc residue.</text>
        <dbReference type="EC" id="4.2.2.n1"/>
    </reaction>
</comment>
<dbReference type="SMART" id="SM00925">
    <property type="entry name" value="MltA"/>
    <property type="match status" value="1"/>
</dbReference>
<evidence type="ECO:0000256" key="5">
    <source>
        <dbReference type="ARBA" id="ARBA00030918"/>
    </source>
</evidence>
<dbReference type="GO" id="GO:0008933">
    <property type="term" value="F:peptidoglycan lytic transglycosylase activity"/>
    <property type="evidence" value="ECO:0007669"/>
    <property type="project" value="TreeGrafter"/>
</dbReference>
<protein>
    <recommendedName>
        <fullName evidence="2">peptidoglycan lytic exotransglycosylase</fullName>
        <ecNumber evidence="2">4.2.2.n1</ecNumber>
    </recommendedName>
    <alternativeName>
        <fullName evidence="5">Murein hydrolase A</fullName>
    </alternativeName>
</protein>
<dbReference type="PANTHER" id="PTHR30124">
    <property type="entry name" value="MEMBRANE-BOUND LYTIC MUREIN TRANSGLYCOSYLASE A"/>
    <property type="match status" value="1"/>
</dbReference>
<evidence type="ECO:0000259" key="6">
    <source>
        <dbReference type="SMART" id="SM00925"/>
    </source>
</evidence>
<evidence type="ECO:0000256" key="1">
    <source>
        <dbReference type="ARBA" id="ARBA00001420"/>
    </source>
</evidence>
<dbReference type="InterPro" id="IPR026044">
    <property type="entry name" value="MltA"/>
</dbReference>
<feature type="domain" description="Lytic transglycosylase MltA" evidence="6">
    <location>
        <begin position="124"/>
        <end position="275"/>
    </location>
</feature>
<dbReference type="EC" id="4.2.2.n1" evidence="2"/>
<evidence type="ECO:0000256" key="3">
    <source>
        <dbReference type="ARBA" id="ARBA00023239"/>
    </source>
</evidence>
<dbReference type="GO" id="GO:0009253">
    <property type="term" value="P:peptidoglycan catabolic process"/>
    <property type="evidence" value="ECO:0007669"/>
    <property type="project" value="TreeGrafter"/>
</dbReference>
<keyword evidence="8" id="KW-1185">Reference proteome</keyword>
<dbReference type="PIRSF" id="PIRSF019422">
    <property type="entry name" value="MltA"/>
    <property type="match status" value="1"/>
</dbReference>
<dbReference type="EMBL" id="BAND01000201">
    <property type="protein sequence ID" value="GAJ30664.1"/>
    <property type="molecule type" value="Genomic_DNA"/>
</dbReference>
<dbReference type="AlphaFoldDB" id="A0A023D952"/>
<keyword evidence="3" id="KW-0456">Lyase</keyword>
<dbReference type="Gene3D" id="2.40.240.50">
    <property type="entry name" value="Barwin-like endoglucanases"/>
    <property type="match status" value="1"/>
</dbReference>
<comment type="caution">
    <text evidence="7">The sequence shown here is derived from an EMBL/GenBank/DDBJ whole genome shotgun (WGS) entry which is preliminary data.</text>
</comment>
<dbReference type="GO" id="GO:0019867">
    <property type="term" value="C:outer membrane"/>
    <property type="evidence" value="ECO:0007669"/>
    <property type="project" value="InterPro"/>
</dbReference>
<accession>A0A023D952</accession>
<dbReference type="GO" id="GO:0004553">
    <property type="term" value="F:hydrolase activity, hydrolyzing O-glycosyl compounds"/>
    <property type="evidence" value="ECO:0007669"/>
    <property type="project" value="InterPro"/>
</dbReference>
<organism evidence="7 8">
    <name type="scientific">Acidomonas methanolica NBRC 104435</name>
    <dbReference type="NCBI Taxonomy" id="1231351"/>
    <lineage>
        <taxon>Bacteria</taxon>
        <taxon>Pseudomonadati</taxon>
        <taxon>Pseudomonadota</taxon>
        <taxon>Alphaproteobacteria</taxon>
        <taxon>Acetobacterales</taxon>
        <taxon>Acetobacteraceae</taxon>
        <taxon>Acidomonas</taxon>
    </lineage>
</organism>
<dbReference type="PANTHER" id="PTHR30124:SF0">
    <property type="entry name" value="MEMBRANE-BOUND LYTIC MUREIN TRANSGLYCOSYLASE A"/>
    <property type="match status" value="1"/>
</dbReference>
<dbReference type="GO" id="GO:0071555">
    <property type="term" value="P:cell wall organization"/>
    <property type="evidence" value="ECO:0007669"/>
    <property type="project" value="UniProtKB-KW"/>
</dbReference>
<evidence type="ECO:0000313" key="8">
    <source>
        <dbReference type="Proteomes" id="UP000019760"/>
    </source>
</evidence>
<reference evidence="8" key="1">
    <citation type="journal article" date="2014" name="FEMS Microbiol. Lett.">
        <title>Draft Genomic DNA Sequence of the Facultatively Methylotrophic Bacterium Acidomonas methanolica type strain MB58.</title>
        <authorList>
            <person name="Higashiura N."/>
            <person name="Hadano H."/>
            <person name="Hirakawa H."/>
            <person name="Matsutani M."/>
            <person name="Takabe S."/>
            <person name="Matsushita K."/>
            <person name="Azuma Y."/>
        </authorList>
    </citation>
    <scope>NUCLEOTIDE SEQUENCE [LARGE SCALE GENOMIC DNA]</scope>
    <source>
        <strain evidence="8">MB58</strain>
    </source>
</reference>
<dbReference type="RefSeq" id="WP_239641764.1">
    <property type="nucleotide sequence ID" value="NZ_BAND01000201.1"/>
</dbReference>
<dbReference type="InterPro" id="IPR036908">
    <property type="entry name" value="RlpA-like_sf"/>
</dbReference>
<sequence>MALGAVAGLLAGCAEQAASTQRAAFSSVSFETLTGWGDETPSALVAPLREECRRIARMPPESVLGGAGDGSIPNGRYAGDWAGACAALEAVGEGDEAARRYFESWFVPYEIGVSAFYTGYYEVEVAGAPQRGGAFQTPLYGRPSDLVQARATDGRVVSGHWVDGAFKPYFSRAEIDAGVLDGKAPVLAWLKSPEDLFFLQVQGSGRIVMPDGSVLRVGYDGRNGHDYVPIGKVLEERGALAPADVTMQSIRAWLAAHPDQTREVLERNPNYVFFRRLDGLLPSVGAPGALGVGLTPGRSMAVDRTVLPLGAPLWVETTMPEGTGDAGAWRHLVLAQDIGSDIRGAGRGDLFTGWGARAEDVAGRLRAKGRMVVLLPRPPA</sequence>
<gene>
    <name evidence="7" type="ORF">Amme_217_004</name>
</gene>
<name>A0A023D952_ACIMT</name>
<evidence type="ECO:0000313" key="7">
    <source>
        <dbReference type="EMBL" id="GAJ30664.1"/>
    </source>
</evidence>
<dbReference type="Proteomes" id="UP000019760">
    <property type="component" value="Unassembled WGS sequence"/>
</dbReference>
<reference evidence="7 8" key="2">
    <citation type="journal article" date="2014" name="FEMS Microbiol. Lett.">
        <title>Draft genomic DNA sequence of the facultatively methylotrophic bacterium Acidomonas methanolica type strain MB58.</title>
        <authorList>
            <person name="Higashiura N."/>
            <person name="Hadano H."/>
            <person name="Hirakawa H."/>
            <person name="Matsutani M."/>
            <person name="Takabe S."/>
            <person name="Matsushita K."/>
            <person name="Azuma Y."/>
        </authorList>
    </citation>
    <scope>NUCLEOTIDE SEQUENCE [LARGE SCALE GENOMIC DNA]</scope>
    <source>
        <strain evidence="7 8">MB58</strain>
    </source>
</reference>
<dbReference type="Gene3D" id="2.40.40.10">
    <property type="entry name" value="RlpA-like domain"/>
    <property type="match status" value="1"/>
</dbReference>
<proteinExistence type="predicted"/>
<dbReference type="CDD" id="cd14668">
    <property type="entry name" value="mlta_B"/>
    <property type="match status" value="1"/>
</dbReference>
<dbReference type="Pfam" id="PF06725">
    <property type="entry name" value="3D"/>
    <property type="match status" value="1"/>
</dbReference>